<organism evidence="1 2">
    <name type="scientific">Staurois parvus</name>
    <dbReference type="NCBI Taxonomy" id="386267"/>
    <lineage>
        <taxon>Eukaryota</taxon>
        <taxon>Metazoa</taxon>
        <taxon>Chordata</taxon>
        <taxon>Craniata</taxon>
        <taxon>Vertebrata</taxon>
        <taxon>Euteleostomi</taxon>
        <taxon>Amphibia</taxon>
        <taxon>Batrachia</taxon>
        <taxon>Anura</taxon>
        <taxon>Neobatrachia</taxon>
        <taxon>Ranoidea</taxon>
        <taxon>Ranidae</taxon>
        <taxon>Staurois</taxon>
    </lineage>
</organism>
<keyword evidence="2" id="KW-1185">Reference proteome</keyword>
<accession>A0ABN9FHW5</accession>
<protein>
    <submittedName>
        <fullName evidence="1">Uncharacterized protein</fullName>
    </submittedName>
</protein>
<dbReference type="EMBL" id="CATNWA010016934">
    <property type="protein sequence ID" value="CAI9596608.1"/>
    <property type="molecule type" value="Genomic_DNA"/>
</dbReference>
<dbReference type="Proteomes" id="UP001162483">
    <property type="component" value="Unassembled WGS sequence"/>
</dbReference>
<comment type="caution">
    <text evidence="1">The sequence shown here is derived from an EMBL/GenBank/DDBJ whole genome shotgun (WGS) entry which is preliminary data.</text>
</comment>
<evidence type="ECO:0000313" key="1">
    <source>
        <dbReference type="EMBL" id="CAI9596608.1"/>
    </source>
</evidence>
<reference evidence="1" key="1">
    <citation type="submission" date="2023-05" db="EMBL/GenBank/DDBJ databases">
        <authorList>
            <person name="Stuckert A."/>
        </authorList>
    </citation>
    <scope>NUCLEOTIDE SEQUENCE</scope>
</reference>
<evidence type="ECO:0000313" key="2">
    <source>
        <dbReference type="Proteomes" id="UP001162483"/>
    </source>
</evidence>
<sequence length="51" mass="5573">MRIRIMTALTVLMGSIMTLVTPRGAFHAHAVLGLVARCLQRHKSLCVTTVP</sequence>
<name>A0ABN9FHW5_9NEOB</name>
<gene>
    <name evidence="1" type="ORF">SPARVUS_LOCUS12090958</name>
</gene>
<proteinExistence type="predicted"/>